<sequence length="1079" mass="118142">MAFQVPYSSSPPSTPDKRSSNGNGSYPFGASNPSTTPAGPPPSSNGSFTPAGPPPSSYFGSSMMGNGSPLKPLSFSQQSSFGSPSSSSESFLRPSNAPQRSGLSKEYSAPPTRTFQAPYESEDEEDSADLIEEDDQQYNDNQAYMDEDADGMTDEDAQYDDDEAMDDYQSKHPASRTNGRGYDQRSASDLLLSSPSALRRSREEGILGQSRSMSQSLQQPKESIYGSIAKGLYSRMPAAQVTEGDDLILGTESIITRLYEQGIGASEDEDRLQEALMTIPSELVNLWEDYDRNTRVYDSEEYTAAIGPGPKATDFQKANYIAGLALQIHHPQRESNAFGTRKTVTLPQVMLEWLDDRHNVFPSYLEEVQNHRPSPSNHRLFWSTLFNSVVRGKILAVVNLLKDAGWRYARNDSDIAAGQYGDAGFSGVALQNVEKVAKDAVDVFKQCPAGHGDWDTRGTDWTLFRLRISSAMETLKSFAEGDNRDASQSNAYRKSSFGGQSGSYVKTAQKAESKVPWHIYQNMITLYSIAMGDSNAIVEVCGDWVEAAAGLLVWWDEGKDNRRQASNRSQNTYRASLRGSDTDHYLHKLRKSFVIATDKTTDFAVNTADELEVSLACLFEGDNEAVVGFLRGWSGPVSSAVAEIASLGGWLPQAEPQNLINMGSLDQEDLDLLGLNPSPSKTDSVKDMTLIAYAMALTHRGHLRRNTPSGPSQTSTQGWELAIAILGRLDSTTRSEEVVGKFLERFPLTSTEVVDKLWKLLNETGMGEHAQSVAESYAARLENDSHKYGEALWYYALAHNTPKVKEVLDLLISFSLINSTPYPPEAKLDDHLRRLVASPKEALTELSRMDFDAAGLLHKMLSGYATLRKFYNLRDEAVALEKGKPKNNAIVRKIDAASALMAVIASSDDNIRGGLYDEEREAVVNVDFLLALLGEAMVFVNQTDYTITVAQIDVLLKAIEDLQTVGPRIYSACADFLQAVIASGQGLKGSSPTDMLRKTTSNSSGSSSFSMVGSSMLASQLKHSVSSSGVLVTGNIKRGWDWRDGISASTNGDDLLRTLRHGLAKDLAKAWLNEADNKM</sequence>
<proteinExistence type="inferred from homology"/>
<keyword evidence="3 9" id="KW-0813">Transport</keyword>
<evidence type="ECO:0000256" key="7">
    <source>
        <dbReference type="ARBA" id="ARBA00023132"/>
    </source>
</evidence>
<gene>
    <name evidence="11" type="ORF">NA56DRAFT_746892</name>
</gene>
<evidence type="ECO:0000256" key="4">
    <source>
        <dbReference type="ARBA" id="ARBA00022816"/>
    </source>
</evidence>
<evidence type="ECO:0000256" key="1">
    <source>
        <dbReference type="ARBA" id="ARBA00004567"/>
    </source>
</evidence>
<dbReference type="OrthoDB" id="5422384at2759"/>
<evidence type="ECO:0000256" key="3">
    <source>
        <dbReference type="ARBA" id="ARBA00022448"/>
    </source>
</evidence>
<feature type="region of interest" description="Disordered" evidence="10">
    <location>
        <begin position="1"/>
        <end position="198"/>
    </location>
</feature>
<keyword evidence="9" id="KW-0472">Membrane</keyword>
<evidence type="ECO:0000256" key="5">
    <source>
        <dbReference type="ARBA" id="ARBA00022927"/>
    </source>
</evidence>
<accession>A0A2J6QC91</accession>
<dbReference type="GO" id="GO:0045893">
    <property type="term" value="P:positive regulation of DNA-templated transcription"/>
    <property type="evidence" value="ECO:0007669"/>
    <property type="project" value="TreeGrafter"/>
</dbReference>
<reference evidence="11 12" key="1">
    <citation type="submission" date="2016-05" db="EMBL/GenBank/DDBJ databases">
        <title>A degradative enzymes factory behind the ericoid mycorrhizal symbiosis.</title>
        <authorList>
            <consortium name="DOE Joint Genome Institute"/>
            <person name="Martino E."/>
            <person name="Morin E."/>
            <person name="Grelet G."/>
            <person name="Kuo A."/>
            <person name="Kohler A."/>
            <person name="Daghino S."/>
            <person name="Barry K."/>
            <person name="Choi C."/>
            <person name="Cichocki N."/>
            <person name="Clum A."/>
            <person name="Copeland A."/>
            <person name="Hainaut M."/>
            <person name="Haridas S."/>
            <person name="Labutti K."/>
            <person name="Lindquist E."/>
            <person name="Lipzen A."/>
            <person name="Khouja H.-R."/>
            <person name="Murat C."/>
            <person name="Ohm R."/>
            <person name="Olson A."/>
            <person name="Spatafora J."/>
            <person name="Veneault-Fourrey C."/>
            <person name="Henrissat B."/>
            <person name="Grigoriev I."/>
            <person name="Martin F."/>
            <person name="Perotto S."/>
        </authorList>
    </citation>
    <scope>NUCLEOTIDE SEQUENCE [LARGE SCALE GENOMIC DNA]</scope>
    <source>
        <strain evidence="11 12">UAMH 7357</strain>
    </source>
</reference>
<feature type="compositionally biased region" description="Acidic residues" evidence="10">
    <location>
        <begin position="145"/>
        <end position="166"/>
    </location>
</feature>
<dbReference type="GO" id="GO:0006606">
    <property type="term" value="P:protein import into nucleus"/>
    <property type="evidence" value="ECO:0007669"/>
    <property type="project" value="TreeGrafter"/>
</dbReference>
<keyword evidence="12" id="KW-1185">Reference proteome</keyword>
<dbReference type="STRING" id="1745343.A0A2J6QC91"/>
<dbReference type="Proteomes" id="UP000235672">
    <property type="component" value="Unassembled WGS sequence"/>
</dbReference>
<evidence type="ECO:0000313" key="12">
    <source>
        <dbReference type="Proteomes" id="UP000235672"/>
    </source>
</evidence>
<feature type="compositionally biased region" description="Low complexity" evidence="10">
    <location>
        <begin position="72"/>
        <end position="95"/>
    </location>
</feature>
<comment type="subunit">
    <text evidence="9">Component of the nuclear pore complex (NPC).</text>
</comment>
<keyword evidence="5 9" id="KW-0653">Protein transport</keyword>
<dbReference type="GO" id="GO:0006406">
    <property type="term" value="P:mRNA export from nucleus"/>
    <property type="evidence" value="ECO:0007669"/>
    <property type="project" value="TreeGrafter"/>
</dbReference>
<dbReference type="AlphaFoldDB" id="A0A2J6QC91"/>
<name>A0A2J6QC91_9HELO</name>
<dbReference type="GO" id="GO:0031965">
    <property type="term" value="C:nuclear membrane"/>
    <property type="evidence" value="ECO:0007669"/>
    <property type="project" value="UniProtKB-UniRule"/>
</dbReference>
<dbReference type="PANTHER" id="PTHR13373:SF21">
    <property type="entry name" value="NUCLEAR PORE COMPLEX PROTEIN NUP85"/>
    <property type="match status" value="1"/>
</dbReference>
<keyword evidence="4 9" id="KW-0509">mRNA transport</keyword>
<organism evidence="11 12">
    <name type="scientific">Hyaloscypha hepaticicola</name>
    <dbReference type="NCBI Taxonomy" id="2082293"/>
    <lineage>
        <taxon>Eukaryota</taxon>
        <taxon>Fungi</taxon>
        <taxon>Dikarya</taxon>
        <taxon>Ascomycota</taxon>
        <taxon>Pezizomycotina</taxon>
        <taxon>Leotiomycetes</taxon>
        <taxon>Helotiales</taxon>
        <taxon>Hyaloscyphaceae</taxon>
        <taxon>Hyaloscypha</taxon>
    </lineage>
</organism>
<evidence type="ECO:0000313" key="11">
    <source>
        <dbReference type="EMBL" id="PMD23884.1"/>
    </source>
</evidence>
<comment type="subcellular location">
    <subcellularLocation>
        <location evidence="1 9">Nucleus</location>
        <location evidence="1 9">Nuclear pore complex</location>
    </subcellularLocation>
</comment>
<feature type="compositionally biased region" description="Polar residues" evidence="10">
    <location>
        <begin position="1"/>
        <end position="11"/>
    </location>
</feature>
<evidence type="ECO:0000256" key="6">
    <source>
        <dbReference type="ARBA" id="ARBA00023010"/>
    </source>
</evidence>
<dbReference type="GO" id="GO:0017056">
    <property type="term" value="F:structural constituent of nuclear pore"/>
    <property type="evidence" value="ECO:0007669"/>
    <property type="project" value="TreeGrafter"/>
</dbReference>
<dbReference type="GO" id="GO:0031080">
    <property type="term" value="C:nuclear pore outer ring"/>
    <property type="evidence" value="ECO:0007669"/>
    <property type="project" value="TreeGrafter"/>
</dbReference>
<comment type="similarity">
    <text evidence="2 9">Belongs to the nucleoporin Nup85 family.</text>
</comment>
<feature type="compositionally biased region" description="Low complexity" evidence="10">
    <location>
        <begin position="185"/>
        <end position="198"/>
    </location>
</feature>
<evidence type="ECO:0000256" key="9">
    <source>
        <dbReference type="RuleBase" id="RU365073"/>
    </source>
</evidence>
<dbReference type="EMBL" id="KZ613474">
    <property type="protein sequence ID" value="PMD23884.1"/>
    <property type="molecule type" value="Genomic_DNA"/>
</dbReference>
<keyword evidence="7 9" id="KW-0906">Nuclear pore complex</keyword>
<feature type="region of interest" description="Disordered" evidence="10">
    <location>
        <begin position="987"/>
        <end position="1007"/>
    </location>
</feature>
<keyword evidence="6 9" id="KW-0811">Translocation</keyword>
<feature type="region of interest" description="Disordered" evidence="10">
    <location>
        <begin position="479"/>
        <end position="502"/>
    </location>
</feature>
<dbReference type="PANTHER" id="PTHR13373">
    <property type="entry name" value="FROUNT PROTEIN-RELATED"/>
    <property type="match status" value="1"/>
</dbReference>
<evidence type="ECO:0000256" key="8">
    <source>
        <dbReference type="ARBA" id="ARBA00023242"/>
    </source>
</evidence>
<dbReference type="Pfam" id="PF07575">
    <property type="entry name" value="Nucleopor_Nup85"/>
    <property type="match status" value="1"/>
</dbReference>
<keyword evidence="8 9" id="KW-0539">Nucleus</keyword>
<dbReference type="InterPro" id="IPR011502">
    <property type="entry name" value="Nucleoporin_Nup85"/>
</dbReference>
<evidence type="ECO:0000256" key="2">
    <source>
        <dbReference type="ARBA" id="ARBA00005573"/>
    </source>
</evidence>
<protein>
    <recommendedName>
        <fullName evidence="9">Nuclear pore complex protein Nup85</fullName>
    </recommendedName>
</protein>
<comment type="function">
    <text evidence="9">Functions as a component of the nuclear pore complex (NPC).</text>
</comment>
<evidence type="ECO:0000256" key="10">
    <source>
        <dbReference type="SAM" id="MobiDB-lite"/>
    </source>
</evidence>
<feature type="compositionally biased region" description="Acidic residues" evidence="10">
    <location>
        <begin position="120"/>
        <end position="137"/>
    </location>
</feature>